<evidence type="ECO:0000256" key="4">
    <source>
        <dbReference type="ARBA" id="ARBA00022840"/>
    </source>
</evidence>
<dbReference type="InterPro" id="IPR052156">
    <property type="entry name" value="BCAA_Transport_ATP-bd_LivF"/>
</dbReference>
<dbReference type="RefSeq" id="WP_207871896.1">
    <property type="nucleotide sequence ID" value="NZ_CP147251.1"/>
</dbReference>
<feature type="domain" description="ABC transporter" evidence="6">
    <location>
        <begin position="2"/>
        <end position="234"/>
    </location>
</feature>
<dbReference type="CDD" id="cd03224">
    <property type="entry name" value="ABC_TM1139_LivF_branched"/>
    <property type="match status" value="1"/>
</dbReference>
<organism evidence="7 8">
    <name type="scientific">Candidatus Enterococcus lowellii</name>
    <dbReference type="NCBI Taxonomy" id="2230877"/>
    <lineage>
        <taxon>Bacteria</taxon>
        <taxon>Bacillati</taxon>
        <taxon>Bacillota</taxon>
        <taxon>Bacilli</taxon>
        <taxon>Lactobacillales</taxon>
        <taxon>Enterococcaceae</taxon>
        <taxon>Enterococcus</taxon>
    </lineage>
</organism>
<gene>
    <name evidence="7" type="ORF">DOK78_002568</name>
</gene>
<dbReference type="Pfam" id="PF00005">
    <property type="entry name" value="ABC_tran"/>
    <property type="match status" value="1"/>
</dbReference>
<dbReference type="Gene3D" id="3.40.50.300">
    <property type="entry name" value="P-loop containing nucleotide triphosphate hydrolases"/>
    <property type="match status" value="1"/>
</dbReference>
<keyword evidence="8" id="KW-1185">Reference proteome</keyword>
<dbReference type="PANTHER" id="PTHR43820:SF4">
    <property type="entry name" value="HIGH-AFFINITY BRANCHED-CHAIN AMINO ACID TRANSPORT ATP-BINDING PROTEIN LIVF"/>
    <property type="match status" value="1"/>
</dbReference>
<evidence type="ECO:0000256" key="1">
    <source>
        <dbReference type="ARBA" id="ARBA00005417"/>
    </source>
</evidence>
<proteinExistence type="inferred from homology"/>
<protein>
    <submittedName>
        <fullName evidence="7">Branched-chain amino acid transport system ATP-binding protein</fullName>
    </submittedName>
</protein>
<evidence type="ECO:0000256" key="5">
    <source>
        <dbReference type="ARBA" id="ARBA00022970"/>
    </source>
</evidence>
<keyword evidence="4 7" id="KW-0067">ATP-binding</keyword>
<keyword evidence="2" id="KW-0813">Transport</keyword>
<dbReference type="InterPro" id="IPR003439">
    <property type="entry name" value="ABC_transporter-like_ATP-bd"/>
</dbReference>
<evidence type="ECO:0000313" key="8">
    <source>
        <dbReference type="Proteomes" id="UP000664701"/>
    </source>
</evidence>
<dbReference type="GO" id="GO:0005524">
    <property type="term" value="F:ATP binding"/>
    <property type="evidence" value="ECO:0007669"/>
    <property type="project" value="UniProtKB-KW"/>
</dbReference>
<name>A0ABZ2SQU3_9ENTE</name>
<dbReference type="PANTHER" id="PTHR43820">
    <property type="entry name" value="HIGH-AFFINITY BRANCHED-CHAIN AMINO ACID TRANSPORT ATP-BINDING PROTEIN LIVF"/>
    <property type="match status" value="1"/>
</dbReference>
<sequence length="234" mass="25540">MLKIENLSAGYDGIDVIRNVSMQVSKGQIVALLGSNGSGKTTILRSLMGVVSKSKGVIEYEGKSLNNVATHDLVKMGIAMVPEGRHLFPKMTVLENLMLGGYTISDRVKKQEILNNIFNIFPQLKERGNQLAGTLSGGEQQMVAIGRALMSSPKLLILDEPSLGIMPKLVNEIFEFIKDINRQGISILIVEQNAEKTLTFSDYAYVIANGETAISGTGQELLKDLQIQKIYLGL</sequence>
<accession>A0ABZ2SQU3</accession>
<dbReference type="PROSITE" id="PS50893">
    <property type="entry name" value="ABC_TRANSPORTER_2"/>
    <property type="match status" value="1"/>
</dbReference>
<evidence type="ECO:0000256" key="2">
    <source>
        <dbReference type="ARBA" id="ARBA00022448"/>
    </source>
</evidence>
<dbReference type="InterPro" id="IPR027417">
    <property type="entry name" value="P-loop_NTPase"/>
</dbReference>
<dbReference type="PROSITE" id="PS00211">
    <property type="entry name" value="ABC_TRANSPORTER_1"/>
    <property type="match status" value="1"/>
</dbReference>
<dbReference type="SUPFAM" id="SSF52540">
    <property type="entry name" value="P-loop containing nucleoside triphosphate hydrolases"/>
    <property type="match status" value="1"/>
</dbReference>
<dbReference type="InterPro" id="IPR017871">
    <property type="entry name" value="ABC_transporter-like_CS"/>
</dbReference>
<keyword evidence="3" id="KW-0547">Nucleotide-binding</keyword>
<dbReference type="Proteomes" id="UP000664701">
    <property type="component" value="Chromosome"/>
</dbReference>
<keyword evidence="5" id="KW-0029">Amino-acid transport</keyword>
<evidence type="ECO:0000256" key="3">
    <source>
        <dbReference type="ARBA" id="ARBA00022741"/>
    </source>
</evidence>
<comment type="similarity">
    <text evidence="1">Belongs to the ABC transporter superfamily.</text>
</comment>
<dbReference type="InterPro" id="IPR003593">
    <property type="entry name" value="AAA+_ATPase"/>
</dbReference>
<evidence type="ECO:0000259" key="6">
    <source>
        <dbReference type="PROSITE" id="PS50893"/>
    </source>
</evidence>
<reference evidence="7 8" key="1">
    <citation type="submission" date="2024-03" db="EMBL/GenBank/DDBJ databases">
        <title>The Genome Sequence of Enterococcus sp. DIV2402.</title>
        <authorList>
            <consortium name="The Broad Institute Genomics Platform"/>
            <consortium name="The Broad Institute Microbial Omics Core"/>
            <consortium name="The Broad Institute Genomic Center for Infectious Diseases"/>
            <person name="Earl A."/>
            <person name="Manson A."/>
            <person name="Gilmore M."/>
            <person name="Schwartman J."/>
            <person name="Shea T."/>
            <person name="Abouelleil A."/>
            <person name="Cao P."/>
            <person name="Chapman S."/>
            <person name="Cusick C."/>
            <person name="Young S."/>
            <person name="Neafsey D."/>
            <person name="Nusbaum C."/>
            <person name="Birren B."/>
        </authorList>
    </citation>
    <scope>NUCLEOTIDE SEQUENCE [LARGE SCALE GENOMIC DNA]</scope>
    <source>
        <strain evidence="7 8">DIV2402</strain>
    </source>
</reference>
<dbReference type="SMART" id="SM00382">
    <property type="entry name" value="AAA"/>
    <property type="match status" value="1"/>
</dbReference>
<dbReference type="EMBL" id="CP147251">
    <property type="protein sequence ID" value="WYJ77928.1"/>
    <property type="molecule type" value="Genomic_DNA"/>
</dbReference>
<evidence type="ECO:0000313" key="7">
    <source>
        <dbReference type="EMBL" id="WYJ77928.1"/>
    </source>
</evidence>